<evidence type="ECO:0000313" key="9">
    <source>
        <dbReference type="WBParaSite" id="ACOC_0000375601-mRNA-1"/>
    </source>
</evidence>
<dbReference type="PROSITE" id="PS51909">
    <property type="entry name" value="LYSOZYME_I"/>
    <property type="match status" value="1"/>
</dbReference>
<keyword evidence="8" id="KW-1185">Reference proteome</keyword>
<organism evidence="9">
    <name type="scientific">Angiostrongylus costaricensis</name>
    <name type="common">Nematode worm</name>
    <dbReference type="NCBI Taxonomy" id="334426"/>
    <lineage>
        <taxon>Eukaryota</taxon>
        <taxon>Metazoa</taxon>
        <taxon>Ecdysozoa</taxon>
        <taxon>Nematoda</taxon>
        <taxon>Chromadorea</taxon>
        <taxon>Rhabditida</taxon>
        <taxon>Rhabditina</taxon>
        <taxon>Rhabditomorpha</taxon>
        <taxon>Strongyloidea</taxon>
        <taxon>Metastrongylidae</taxon>
        <taxon>Angiostrongylus</taxon>
    </lineage>
</organism>
<keyword evidence="6" id="KW-0326">Glycosidase</keyword>
<sequence>MYEARCLESGFKPVGCVMDRGSEPSYHDHYKGRCPATATDLCEAMARLHNGGPKECEKPSTLDYLKDMSVCC</sequence>
<dbReference type="GO" id="GO:0042742">
    <property type="term" value="P:defense response to bacterium"/>
    <property type="evidence" value="ECO:0007669"/>
    <property type="project" value="UniProtKB-KW"/>
</dbReference>
<keyword evidence="4" id="KW-0081">Bacteriolytic enzyme</keyword>
<dbReference type="Gene3D" id="1.10.530.10">
    <property type="match status" value="1"/>
</dbReference>
<reference evidence="9" key="1">
    <citation type="submission" date="2017-02" db="UniProtKB">
        <authorList>
            <consortium name="WormBaseParasite"/>
        </authorList>
    </citation>
    <scope>IDENTIFICATION</scope>
</reference>
<dbReference type="WBParaSite" id="ACOC_0000375601-mRNA-1">
    <property type="protein sequence ID" value="ACOC_0000375601-mRNA-1"/>
    <property type="gene ID" value="ACOC_0000375601"/>
</dbReference>
<evidence type="ECO:0000256" key="2">
    <source>
        <dbReference type="ARBA" id="ARBA00012732"/>
    </source>
</evidence>
<dbReference type="OrthoDB" id="6337871at2759"/>
<reference evidence="7 8" key="2">
    <citation type="submission" date="2018-11" db="EMBL/GenBank/DDBJ databases">
        <authorList>
            <consortium name="Pathogen Informatics"/>
        </authorList>
    </citation>
    <scope>NUCLEOTIDE SEQUENCE [LARGE SCALE GENOMIC DNA]</scope>
    <source>
        <strain evidence="7 8">Costa Rica</strain>
    </source>
</reference>
<dbReference type="InterPro" id="IPR008597">
    <property type="entry name" value="Invert_lysozyme"/>
</dbReference>
<evidence type="ECO:0000256" key="3">
    <source>
        <dbReference type="ARBA" id="ARBA00022529"/>
    </source>
</evidence>
<dbReference type="GO" id="GO:0031640">
    <property type="term" value="P:killing of cells of another organism"/>
    <property type="evidence" value="ECO:0007669"/>
    <property type="project" value="UniProtKB-KW"/>
</dbReference>
<dbReference type="EC" id="3.2.1.17" evidence="2"/>
<evidence type="ECO:0000313" key="8">
    <source>
        <dbReference type="Proteomes" id="UP000267027"/>
    </source>
</evidence>
<dbReference type="GO" id="GO:0003796">
    <property type="term" value="F:lysozyme activity"/>
    <property type="evidence" value="ECO:0007669"/>
    <property type="project" value="UniProtKB-EC"/>
</dbReference>
<evidence type="ECO:0000256" key="5">
    <source>
        <dbReference type="ARBA" id="ARBA00022801"/>
    </source>
</evidence>
<dbReference type="EMBL" id="UYYA01001373">
    <property type="protein sequence ID" value="VDM55342.1"/>
    <property type="molecule type" value="Genomic_DNA"/>
</dbReference>
<gene>
    <name evidence="7" type="ORF">ACOC_LOCUS3757</name>
</gene>
<protein>
    <recommendedName>
        <fullName evidence="2">lysozyme</fullName>
        <ecNumber evidence="2">3.2.1.17</ecNumber>
    </recommendedName>
</protein>
<evidence type="ECO:0000313" key="7">
    <source>
        <dbReference type="EMBL" id="VDM55342.1"/>
    </source>
</evidence>
<accession>A0A0R3PHC9</accession>
<keyword evidence="3" id="KW-0929">Antimicrobial</keyword>
<proteinExistence type="predicted"/>
<name>A0A0R3PHC9_ANGCS</name>
<comment type="catalytic activity">
    <reaction evidence="1">
        <text>Hydrolysis of (1-&gt;4)-beta-linkages between N-acetylmuramic acid and N-acetyl-D-glucosamine residues in a peptidoglycan and between N-acetyl-D-glucosamine residues in chitodextrins.</text>
        <dbReference type="EC" id="3.2.1.17"/>
    </reaction>
</comment>
<dbReference type="Proteomes" id="UP000267027">
    <property type="component" value="Unassembled WGS sequence"/>
</dbReference>
<evidence type="ECO:0000256" key="6">
    <source>
        <dbReference type="ARBA" id="ARBA00023295"/>
    </source>
</evidence>
<keyword evidence="5" id="KW-0378">Hydrolase</keyword>
<evidence type="ECO:0000256" key="1">
    <source>
        <dbReference type="ARBA" id="ARBA00000632"/>
    </source>
</evidence>
<dbReference type="AlphaFoldDB" id="A0A0R3PHC9"/>
<dbReference type="OMA" id="YYHRYKS"/>
<evidence type="ECO:0000256" key="4">
    <source>
        <dbReference type="ARBA" id="ARBA00022638"/>
    </source>
</evidence>